<keyword evidence="3" id="KW-1185">Reference proteome</keyword>
<dbReference type="SUPFAM" id="SSF101874">
    <property type="entry name" value="YceI-like"/>
    <property type="match status" value="1"/>
</dbReference>
<dbReference type="EMBL" id="ARYK01000006">
    <property type="protein sequence ID" value="KCZ90772.1"/>
    <property type="molecule type" value="Genomic_DNA"/>
</dbReference>
<dbReference type="PROSITE" id="PS51257">
    <property type="entry name" value="PROKAR_LIPOPROTEIN"/>
    <property type="match status" value="1"/>
</dbReference>
<protein>
    <recommendedName>
        <fullName evidence="1">Lipid/polyisoprenoid-binding YceI-like domain-containing protein</fullName>
    </recommendedName>
</protein>
<accession>A0A059FJI4</accession>
<dbReference type="PANTHER" id="PTHR34406">
    <property type="entry name" value="PROTEIN YCEI"/>
    <property type="match status" value="1"/>
</dbReference>
<evidence type="ECO:0000313" key="2">
    <source>
        <dbReference type="EMBL" id="KCZ90772.1"/>
    </source>
</evidence>
<name>A0A059FJI4_9PROT</name>
<proteinExistence type="predicted"/>
<dbReference type="PATRIC" id="fig|1280950.3.peg.2609"/>
<sequence length="214" mass="22268">MRHGWLKAGVVAFGLVSLGSCASLVAPLLKPAVSTDLTKVAAGDYALDPAHAALLFRINHLGYSDLIGRFETFDASLTGDAADPAQARVEATVDMTSLDIANDSFAEELMGPDWFDAAAFPQAVFRSTAISVTGPTTADVTGDLTLHGTTLPVTLQVTFNGAAHDQLRGAEVAGFSATTEIDRTAFGVSKYSGLVTDTVGIEIQAEFVKQSSGS</sequence>
<evidence type="ECO:0000313" key="3">
    <source>
        <dbReference type="Proteomes" id="UP000025171"/>
    </source>
</evidence>
<evidence type="ECO:0000259" key="1">
    <source>
        <dbReference type="SMART" id="SM00867"/>
    </source>
</evidence>
<dbReference type="InterPro" id="IPR036761">
    <property type="entry name" value="TTHA0802/YceI-like_sf"/>
</dbReference>
<reference evidence="2 3" key="1">
    <citation type="journal article" date="2014" name="Antonie Van Leeuwenhoek">
        <title>Hyphomonas beringensis sp. nov. and Hyphomonas chukchiensis sp. nov., isolated from surface seawater of the Bering Sea and Chukchi Sea.</title>
        <authorList>
            <person name="Li C."/>
            <person name="Lai Q."/>
            <person name="Li G."/>
            <person name="Dong C."/>
            <person name="Wang J."/>
            <person name="Liao Y."/>
            <person name="Shao Z."/>
        </authorList>
    </citation>
    <scope>NUCLEOTIDE SEQUENCE [LARGE SCALE GENOMIC DNA]</scope>
    <source>
        <strain evidence="2 3">MHS-2</strain>
    </source>
</reference>
<dbReference type="STRING" id="1280950.HJO_13011"/>
<dbReference type="eggNOG" id="COG2353">
    <property type="taxonomic scope" value="Bacteria"/>
</dbReference>
<gene>
    <name evidence="2" type="ORF">HJO_13011</name>
</gene>
<dbReference type="OrthoDB" id="9811006at2"/>
<dbReference type="PANTHER" id="PTHR34406:SF1">
    <property type="entry name" value="PROTEIN YCEI"/>
    <property type="match status" value="1"/>
</dbReference>
<dbReference type="Proteomes" id="UP000025171">
    <property type="component" value="Unassembled WGS sequence"/>
</dbReference>
<dbReference type="Gene3D" id="2.40.128.110">
    <property type="entry name" value="Lipid/polyisoprenoid-binding, YceI-like"/>
    <property type="match status" value="1"/>
</dbReference>
<dbReference type="SMART" id="SM00867">
    <property type="entry name" value="YceI"/>
    <property type="match status" value="1"/>
</dbReference>
<organism evidence="2 3">
    <name type="scientific">Hyphomonas johnsonii MHS-2</name>
    <dbReference type="NCBI Taxonomy" id="1280950"/>
    <lineage>
        <taxon>Bacteria</taxon>
        <taxon>Pseudomonadati</taxon>
        <taxon>Pseudomonadota</taxon>
        <taxon>Alphaproteobacteria</taxon>
        <taxon>Hyphomonadales</taxon>
        <taxon>Hyphomonadaceae</taxon>
        <taxon>Hyphomonas</taxon>
    </lineage>
</organism>
<dbReference type="InterPro" id="IPR007372">
    <property type="entry name" value="Lipid/polyisoprenoid-bd_YceI"/>
</dbReference>
<dbReference type="Pfam" id="PF04264">
    <property type="entry name" value="YceI"/>
    <property type="match status" value="1"/>
</dbReference>
<dbReference type="RefSeq" id="WP_051618591.1">
    <property type="nucleotide sequence ID" value="NZ_ARYK01000006.1"/>
</dbReference>
<comment type="caution">
    <text evidence="2">The sequence shown here is derived from an EMBL/GenBank/DDBJ whole genome shotgun (WGS) entry which is preliminary data.</text>
</comment>
<dbReference type="AlphaFoldDB" id="A0A059FJI4"/>
<feature type="domain" description="Lipid/polyisoprenoid-binding YceI-like" evidence="1">
    <location>
        <begin position="44"/>
        <end position="208"/>
    </location>
</feature>